<protein>
    <submittedName>
        <fullName evidence="1">Uncharacterized protein</fullName>
    </submittedName>
</protein>
<reference evidence="1 2" key="1">
    <citation type="submission" date="2016-12" db="EMBL/GenBank/DDBJ databases">
        <title>Trade-off between light-utilization and light-protection in marine flavobacteria.</title>
        <authorList>
            <person name="Kumagai Y."/>
            <person name="Yoshizawa S."/>
            <person name="Kogure K."/>
            <person name="Iwasaki W."/>
        </authorList>
    </citation>
    <scope>NUCLEOTIDE SEQUENCE [LARGE SCALE GENOMIC DNA]</scope>
    <source>
        <strain evidence="1 2">NBRC 108759</strain>
    </source>
</reference>
<sequence>MKKIIAQVFVCCTVVVSHSMMDAFPTFQKLSKKKICEIETDSILASEKFKKFTNHLSKEEKEELLQLKELQVEFCD</sequence>
<comment type="caution">
    <text evidence="1">The sequence shown here is derived from an EMBL/GenBank/DDBJ whole genome shotgun (WGS) entry which is preliminary data.</text>
</comment>
<evidence type="ECO:0000313" key="2">
    <source>
        <dbReference type="Proteomes" id="UP000238882"/>
    </source>
</evidence>
<dbReference type="EMBL" id="MSCN01000001">
    <property type="protein sequence ID" value="PQJ77979.1"/>
    <property type="molecule type" value="Genomic_DNA"/>
</dbReference>
<name>A0A2S7WK52_9FLAO</name>
<dbReference type="RefSeq" id="WP_105014561.1">
    <property type="nucleotide sequence ID" value="NZ_MSCN01000001.1"/>
</dbReference>
<dbReference type="AlphaFoldDB" id="A0A2S7WK52"/>
<evidence type="ECO:0000313" key="1">
    <source>
        <dbReference type="EMBL" id="PQJ77979.1"/>
    </source>
</evidence>
<dbReference type="Proteomes" id="UP000238882">
    <property type="component" value="Unassembled WGS sequence"/>
</dbReference>
<proteinExistence type="predicted"/>
<keyword evidence="2" id="KW-1185">Reference proteome</keyword>
<gene>
    <name evidence="1" type="ORF">BTO18_01710</name>
</gene>
<organism evidence="1 2">
    <name type="scientific">Polaribacter porphyrae</name>
    <dbReference type="NCBI Taxonomy" id="1137780"/>
    <lineage>
        <taxon>Bacteria</taxon>
        <taxon>Pseudomonadati</taxon>
        <taxon>Bacteroidota</taxon>
        <taxon>Flavobacteriia</taxon>
        <taxon>Flavobacteriales</taxon>
        <taxon>Flavobacteriaceae</taxon>
    </lineage>
</organism>
<accession>A0A2S7WK52</accession>